<dbReference type="Proteomes" id="UP001320706">
    <property type="component" value="Unassembled WGS sequence"/>
</dbReference>
<organism evidence="1 2">
    <name type="scientific">Zalaria obscura</name>
    <dbReference type="NCBI Taxonomy" id="2024903"/>
    <lineage>
        <taxon>Eukaryota</taxon>
        <taxon>Fungi</taxon>
        <taxon>Dikarya</taxon>
        <taxon>Ascomycota</taxon>
        <taxon>Pezizomycotina</taxon>
        <taxon>Dothideomycetes</taxon>
        <taxon>Dothideomycetidae</taxon>
        <taxon>Dothideales</taxon>
        <taxon>Zalariaceae</taxon>
        <taxon>Zalaria</taxon>
    </lineage>
</organism>
<proteinExistence type="predicted"/>
<protein>
    <submittedName>
        <fullName evidence="1">Uncharacterized protein</fullName>
    </submittedName>
</protein>
<keyword evidence="2" id="KW-1185">Reference proteome</keyword>
<reference evidence="1" key="1">
    <citation type="submission" date="2024-02" db="EMBL/GenBank/DDBJ databases">
        <title>Metagenome Assembled Genome of Zalaria obscura JY119.</title>
        <authorList>
            <person name="Vighnesh L."/>
            <person name="Jagadeeshwari U."/>
            <person name="Venkata Ramana C."/>
            <person name="Sasikala C."/>
        </authorList>
    </citation>
    <scope>NUCLEOTIDE SEQUENCE</scope>
    <source>
        <strain evidence="1">JY119</strain>
    </source>
</reference>
<accession>A0ACC3S507</accession>
<sequence length="76" mass="8582">MHVSDLEALGYQVYTKGTVAQEHQDRYEAARAHGAHHRHVQSSTSWDDPDVLEERFLRYCEQPVAATTDTGGQVVE</sequence>
<evidence type="ECO:0000313" key="2">
    <source>
        <dbReference type="Proteomes" id="UP001320706"/>
    </source>
</evidence>
<name>A0ACC3S507_9PEZI</name>
<gene>
    <name evidence="1" type="ORF">M8818_006735</name>
</gene>
<evidence type="ECO:0000313" key="1">
    <source>
        <dbReference type="EMBL" id="KAK8196570.1"/>
    </source>
</evidence>
<dbReference type="EMBL" id="JAMKPW020000041">
    <property type="protein sequence ID" value="KAK8196570.1"/>
    <property type="molecule type" value="Genomic_DNA"/>
</dbReference>
<comment type="caution">
    <text evidence="1">The sequence shown here is derived from an EMBL/GenBank/DDBJ whole genome shotgun (WGS) entry which is preliminary data.</text>
</comment>